<feature type="coiled-coil region" evidence="1">
    <location>
        <begin position="524"/>
        <end position="576"/>
    </location>
</feature>
<dbReference type="PANTHER" id="PTHR38812">
    <property type="entry name" value="MU-LIKE PROPHAGE FLUMU PROTEIN GP42"/>
    <property type="match status" value="1"/>
</dbReference>
<feature type="coiled-coil region" evidence="1">
    <location>
        <begin position="1301"/>
        <end position="1332"/>
    </location>
</feature>
<keyword evidence="1" id="KW-0175">Coiled coil</keyword>
<dbReference type="EMBL" id="WMIG01000013">
    <property type="protein sequence ID" value="MTH61205.1"/>
    <property type="molecule type" value="Genomic_DNA"/>
</dbReference>
<dbReference type="Proteomes" id="UP000449846">
    <property type="component" value="Unassembled WGS sequence"/>
</dbReference>
<dbReference type="NCBIfam" id="TIGR02675">
    <property type="entry name" value="tape_meas_nterm"/>
    <property type="match status" value="1"/>
</dbReference>
<feature type="region of interest" description="Disordered" evidence="2">
    <location>
        <begin position="726"/>
        <end position="753"/>
    </location>
</feature>
<dbReference type="Gene3D" id="1.10.530.10">
    <property type="match status" value="1"/>
</dbReference>
<feature type="compositionally biased region" description="Basic and acidic residues" evidence="2">
    <location>
        <begin position="726"/>
        <end position="741"/>
    </location>
</feature>
<dbReference type="InterPro" id="IPR053058">
    <property type="entry name" value="Mulikevirus_tape_measure"/>
</dbReference>
<proteinExistence type="predicted"/>
<organism evidence="5 6">
    <name type="scientific">Paracoccus litorisediminis</name>
    <dbReference type="NCBI Taxonomy" id="2006130"/>
    <lineage>
        <taxon>Bacteria</taxon>
        <taxon>Pseudomonadati</taxon>
        <taxon>Pseudomonadota</taxon>
        <taxon>Alphaproteobacteria</taxon>
        <taxon>Rhodobacterales</taxon>
        <taxon>Paracoccaceae</taxon>
        <taxon>Paracoccus</taxon>
    </lineage>
</organism>
<dbReference type="SUPFAM" id="SSF53955">
    <property type="entry name" value="Lysozyme-like"/>
    <property type="match status" value="1"/>
</dbReference>
<feature type="domain" description="Tape measure protein N-terminal" evidence="4">
    <location>
        <begin position="95"/>
        <end position="276"/>
    </location>
</feature>
<evidence type="ECO:0000259" key="4">
    <source>
        <dbReference type="Pfam" id="PF20155"/>
    </source>
</evidence>
<feature type="region of interest" description="Disordered" evidence="2">
    <location>
        <begin position="667"/>
        <end position="709"/>
    </location>
</feature>
<keyword evidence="3" id="KW-0472">Membrane</keyword>
<feature type="compositionally biased region" description="Basic and acidic residues" evidence="2">
    <location>
        <begin position="1224"/>
        <end position="1241"/>
    </location>
</feature>
<comment type="caution">
    <text evidence="5">The sequence shown here is derived from an EMBL/GenBank/DDBJ whole genome shotgun (WGS) entry which is preliminary data.</text>
</comment>
<sequence length="1728" mass="187261">MAGIRIELGLEDGSFTSGMLRAGQSLKSFKTELARLDPHYRQLRDSGRGAFQSIQKMDDNTKSLMGRLRDLTIVAGGVSMAFHAISGAGNGLLGNFVKINAEMERLKFQLAGMSASSTLDDVNRQVRDLQDFAKQAPFSFQQLTNTFTKLKVAGLDPINGSMQALVDGVAAFGGSDESLHRITLGISQMSGKGVIQMEELRQQLGESMPAAMKLMARSMGVSMGELTKAIASGRVDAKTALAGFFRETDMTYGGSASRMMDTFSGQVARMRTALVQRATGGEMGVAFEGVKKTMSDIVTILESPQAAEFFDKVGRGMQSVLSLSREVATQLLAAREWVEKLGAGLLIAFGAPLVLGGMSKIAAMGAGLRTTFLSMGASIQATTAAYRGLHRANVMQQADMARQMAFDRAEAASAALRAAQNRAASASELADLRSRRDAAMSERNSVYARTQNYNGPMVLATRTNAAMGVAKGLFGLLRGVLAVLGPIALGVSLILPLVVSVGKGIWDWFRGGKEAKNEIVQTLRAVQAERADQSRKQIADLEKAQSEEEKINKSRVDAARENFENAKRFVQHQQRELAKVQADPDLSDAKRKSKSNRIAGYIAGGLEDVEQYRRELDEATATQNGALARSHEEKMELLKKQALEEEQFRRDAIERETESARLAITKGTEQQRKDRMEAADAEDARFEQDLQDEIARGGTGRKAREKHNEELKKLDKGLLEARKVITEQQIKDNEKRRKDDEAASPTDPNAGKISAGVVAGLKEDLAEINDQLLKLDSRKYGVTLIAQPEDETKKMERLVRFVETGNEKVKELGAELNGASGAVAKLLYQIKRGDFGNLQDGTKEAETLRYELVEATVAAEALQDMMDRKQSYGGDLTRSVSNMREEVMKLRAIQEGGLDENSPLFDWEFQKWRRDNDPTAIAESAEEIVLRSLRKVVEGTNSTISAFNDVRDALQKRAFGDDSVKQIQAVETALQGVVNAVRGIGTAMSETNPGSWVGGIMQSIGGVPGQLANWVMPGGAKGFLDLVARSEGTEGHARSEGYNTTLDYGKWTGGPRKLTAMSLDQILGLQGQMLANPENTAMYGDGKSKGSSALGRYQITRTTLIDAMKALGLSGDDMFDEKTQDAIALWIAKRAMKAGTDLGKVWVGLDKTGNVGLANRVLAPINLANSPGPLPGSGLAGNPIFNGLSPEKQRELMQGATSVKNDTDATIRDGDALAPELVDRQTRQKLDAKMTDLRGQREAAAASEEDESVGRNVKDLVDLITTGGLDPRDRDPNSKIYAEHIKMARDADALLKSTKENRKADADILREQEKLEEQQVELAQRRVDLEGQIKDPNYRATSKDMEKLAKQETDYLKAVETRYGKGSKEYVAAMDRMKKARADLSSFEGSEMILASKRETEQLQMAVMSDEQRREKQKEMDLASADARLAQMIALGADEVTATRQIEAEKAAIIAQYKRESATGLAEQMRSMGNVDENLKSFASQIPSKLSEALYDGDWDSVGEALRESMARVLTDKAATTLLKPFLSLIEGDDGKGGLMGMISGSIQKLIKVSGAETTGSGAGIFDGLFASLKSGMSGMMGGLFKSIAGLFTKGGIGTAHTGAIIGQGGGGRTMASVANFIGAPRFHTGGIIGKGHFRSGLRPDEVPIIAQKGEGVFTKKQMERMGGQINSSSVSIAPTIHVNASGGTPAQNDDLARKIGVETERSMRALVQDEMVRQMRPGGMMRR</sequence>
<feature type="compositionally biased region" description="Basic and acidic residues" evidence="2">
    <location>
        <begin position="669"/>
        <end position="688"/>
    </location>
</feature>
<evidence type="ECO:0000313" key="5">
    <source>
        <dbReference type="EMBL" id="MTH61205.1"/>
    </source>
</evidence>
<feature type="transmembrane region" description="Helical" evidence="3">
    <location>
        <begin position="341"/>
        <end position="363"/>
    </location>
</feature>
<keyword evidence="3" id="KW-1133">Transmembrane helix</keyword>
<evidence type="ECO:0000256" key="3">
    <source>
        <dbReference type="SAM" id="Phobius"/>
    </source>
</evidence>
<dbReference type="InterPro" id="IPR023346">
    <property type="entry name" value="Lysozyme-like_dom_sf"/>
</dbReference>
<evidence type="ECO:0000313" key="6">
    <source>
        <dbReference type="Proteomes" id="UP000449846"/>
    </source>
</evidence>
<feature type="transmembrane region" description="Helical" evidence="3">
    <location>
        <begin position="476"/>
        <end position="499"/>
    </location>
</feature>
<dbReference type="OrthoDB" id="7311517at2"/>
<feature type="coiled-coil region" evidence="1">
    <location>
        <begin position="602"/>
        <end position="629"/>
    </location>
</feature>
<accession>A0A844HSL8</accession>
<dbReference type="InterPro" id="IPR013491">
    <property type="entry name" value="Tape_meas_N"/>
</dbReference>
<reference evidence="5 6" key="1">
    <citation type="submission" date="2019-11" db="EMBL/GenBank/DDBJ databases">
        <authorList>
            <person name="Dong K."/>
        </authorList>
    </citation>
    <scope>NUCLEOTIDE SEQUENCE [LARGE SCALE GENOMIC DNA]</scope>
    <source>
        <strain evidence="5 6">NBRC 112902</strain>
    </source>
</reference>
<protein>
    <submittedName>
        <fullName evidence="5">Tape measure protein</fullName>
    </submittedName>
</protein>
<dbReference type="Pfam" id="PF20155">
    <property type="entry name" value="TMP_3"/>
    <property type="match status" value="1"/>
</dbReference>
<feature type="region of interest" description="Disordered" evidence="2">
    <location>
        <begin position="1224"/>
        <end position="1252"/>
    </location>
</feature>
<name>A0A844HSL8_9RHOB</name>
<keyword evidence="6" id="KW-1185">Reference proteome</keyword>
<dbReference type="RefSeq" id="WP_155041146.1">
    <property type="nucleotide sequence ID" value="NZ_WMIG01000013.1"/>
</dbReference>
<keyword evidence="3" id="KW-0812">Transmembrane</keyword>
<dbReference type="PANTHER" id="PTHR38812:SF2">
    <property type="entry name" value="MU-LIKE PROPHAGE FLUMU PROTEIN GP42"/>
    <property type="match status" value="1"/>
</dbReference>
<evidence type="ECO:0000256" key="2">
    <source>
        <dbReference type="SAM" id="MobiDB-lite"/>
    </source>
</evidence>
<gene>
    <name evidence="5" type="ORF">GL300_18500</name>
</gene>
<evidence type="ECO:0000256" key="1">
    <source>
        <dbReference type="SAM" id="Coils"/>
    </source>
</evidence>